<feature type="region of interest" description="Disordered" evidence="6">
    <location>
        <begin position="920"/>
        <end position="956"/>
    </location>
</feature>
<dbReference type="InterPro" id="IPR001357">
    <property type="entry name" value="BRCT_dom"/>
</dbReference>
<dbReference type="Gene3D" id="4.10.1000.40">
    <property type="match status" value="1"/>
</dbReference>
<feature type="region of interest" description="Disordered" evidence="6">
    <location>
        <begin position="200"/>
        <end position="225"/>
    </location>
</feature>
<dbReference type="AlphaFoldDB" id="A0A9W8HGF6"/>
<dbReference type="OrthoDB" id="446168at2759"/>
<keyword evidence="3" id="KW-0547">Nucleotide-binding</keyword>
<dbReference type="InterPro" id="IPR000571">
    <property type="entry name" value="Znf_CCCH"/>
</dbReference>
<feature type="region of interest" description="Disordered" evidence="6">
    <location>
        <begin position="821"/>
        <end position="859"/>
    </location>
</feature>
<dbReference type="GO" id="GO:0005524">
    <property type="term" value="F:ATP binding"/>
    <property type="evidence" value="ECO:0007669"/>
    <property type="project" value="UniProtKB-KW"/>
</dbReference>
<proteinExistence type="inferred from homology"/>
<dbReference type="InterPro" id="IPR008921">
    <property type="entry name" value="DNA_pol3_clamp-load_cplx_C"/>
</dbReference>
<keyword evidence="11" id="KW-1185">Reference proteome</keyword>
<evidence type="ECO:0000256" key="4">
    <source>
        <dbReference type="ARBA" id="ARBA00022840"/>
    </source>
</evidence>
<dbReference type="GO" id="GO:0005634">
    <property type="term" value="C:nucleus"/>
    <property type="evidence" value="ECO:0007669"/>
    <property type="project" value="TreeGrafter"/>
</dbReference>
<dbReference type="Pfam" id="PF25361">
    <property type="entry name" value="AAA_lid_RFC1"/>
    <property type="match status" value="1"/>
</dbReference>
<evidence type="ECO:0000313" key="11">
    <source>
        <dbReference type="Proteomes" id="UP001140217"/>
    </source>
</evidence>
<comment type="caution">
    <text evidence="10">The sequence shown here is derived from an EMBL/GenBank/DDBJ whole genome shotgun (WGS) entry which is preliminary data.</text>
</comment>
<reference evidence="10" key="1">
    <citation type="submission" date="2022-07" db="EMBL/GenBank/DDBJ databases">
        <title>Phylogenomic reconstructions and comparative analyses of Kickxellomycotina fungi.</title>
        <authorList>
            <person name="Reynolds N.K."/>
            <person name="Stajich J.E."/>
            <person name="Barry K."/>
            <person name="Grigoriev I.V."/>
            <person name="Crous P."/>
            <person name="Smith M.E."/>
        </authorList>
    </citation>
    <scope>NUCLEOTIDE SEQUENCE</scope>
    <source>
        <strain evidence="10">NBRC 105414</strain>
    </source>
</reference>
<dbReference type="Gene3D" id="3.40.50.10190">
    <property type="entry name" value="BRCT domain"/>
    <property type="match status" value="1"/>
</dbReference>
<name>A0A9W8HGF6_9FUNG</name>
<evidence type="ECO:0000313" key="10">
    <source>
        <dbReference type="EMBL" id="KAJ2784441.1"/>
    </source>
</evidence>
<evidence type="ECO:0000256" key="6">
    <source>
        <dbReference type="SAM" id="MobiDB-lite"/>
    </source>
</evidence>
<feature type="compositionally biased region" description="Acidic residues" evidence="6">
    <location>
        <begin position="736"/>
        <end position="757"/>
    </location>
</feature>
<keyword evidence="7" id="KW-0472">Membrane</keyword>
<dbReference type="FunFam" id="1.20.272.10:FF:000005">
    <property type="entry name" value="Replication factor C subunit 1"/>
    <property type="match status" value="1"/>
</dbReference>
<dbReference type="CDD" id="cd18140">
    <property type="entry name" value="HLD_clamp_RFC"/>
    <property type="match status" value="1"/>
</dbReference>
<organism evidence="10 11">
    <name type="scientific">Coemansia javaensis</name>
    <dbReference type="NCBI Taxonomy" id="2761396"/>
    <lineage>
        <taxon>Eukaryota</taxon>
        <taxon>Fungi</taxon>
        <taxon>Fungi incertae sedis</taxon>
        <taxon>Zoopagomycota</taxon>
        <taxon>Kickxellomycotina</taxon>
        <taxon>Kickxellomycetes</taxon>
        <taxon>Kickxellales</taxon>
        <taxon>Kickxellaceae</taxon>
        <taxon>Coemansia</taxon>
    </lineage>
</organism>
<dbReference type="FunFam" id="3.40.50.300:FF:000395">
    <property type="entry name" value="Replication factor C subunit 1"/>
    <property type="match status" value="1"/>
</dbReference>
<sequence length="1084" mass="115605">MPRKTSVKPEMEIDPEDYFGSTGSKPKAKPKAKPEPKPEPKPKAASAKAAEAAAPSAEIGFAASKLEDVAPKRMFWQVKQGATGGGSTVPLPEGAPGCLDGLKFVVTGEFASMSREAITDLIRSFGGQVTGAVSGRTSYLVVGDDPGSTKIKKAKANNTRCLREDDLLALIRGSKPGDGDAPPESMTDTDPVVVVAVPPAAAATKPKPKPKPDQPAAGAGSPSEPAAQLWTEKYKPTKLKELCGHKENAKRILQWLGQWASGSIPEKRAVLISGPPGIGKTTTAHLVAKLAGFEVLELNASETRNRGALKDMLGSAIGNRSVLEFDRAKVRKAEADFENEQDRDVAESLGASGLKRMVVVMDEVDGMSGGDRGGSTELIQLVKRTRVPIICICNDRQSTKVRALAASCEDMRFRRPAEAQLRARINTIAFREGLKIEPNAIGQLVTSTRNDIRQIINLMSSYALRSGSMTYLDSKAFASTNRKETAIGPFDAIQKYLNPRENMEATFAEKIDLYYADYSIMPLFVQENYIDTYPHAAQGDLAALEQLSSAADLIAESDVVEARLRGSQQWGLMPLHAVLSCVGPAFHARGRHNGMYRFPGWLGQNSKATRRARQLREVQSHMRLRLPADKTEVRLSYIPALAPELTQPLATQGADGIPDVVATMDHYYLTKEHWDAVVELHMDGERILKQIPTAVKTAFTRAYNKGVHPVAFQDPGGVAPARKAGAALAQIKPDTEDVVDDDDDDDGIDDGGEDDATGSDGASDGEARPALTDKYPPAAVAGACLGAVVLAAVGAALAVLWLRSRRRRHCRRLSLGCDASTSAASTSAGSRRTLAKTTQEEEEAAAPRGEAQPLLSESAIRTRYASSPSEFARSLIDHRPKAEPGTPRSLAWPPIAAGPPPNHWPPLGAATENVIDLVATDSSGSSDSGFDSDADTPTAAQDSAHGTTPDLDAGGDSSVAAAAAAAAAPPPPGLNTQARAFVPAAKAAAAAAKKETQPPDGADRAPKRRCRFWPTCSNGRCKYAHPVKPCRAHPECPFGNSCVFVHPSDVQRIQAFVAGRGARPAKRRNDIIRINHLEGYCCPP</sequence>
<evidence type="ECO:0000256" key="3">
    <source>
        <dbReference type="ARBA" id="ARBA00022741"/>
    </source>
</evidence>
<dbReference type="PANTHER" id="PTHR23389">
    <property type="entry name" value="CHROMOSOME TRANSMISSION FIDELITY FACTOR 18"/>
    <property type="match status" value="1"/>
</dbReference>
<feature type="region of interest" description="Disordered" evidence="6">
    <location>
        <begin position="731"/>
        <end position="770"/>
    </location>
</feature>
<dbReference type="SUPFAM" id="SSF52540">
    <property type="entry name" value="P-loop containing nucleoside triphosphate hydrolases"/>
    <property type="match status" value="1"/>
</dbReference>
<feature type="domain" description="BRCT" evidence="9">
    <location>
        <begin position="94"/>
        <end position="156"/>
    </location>
</feature>
<dbReference type="CDD" id="cd00009">
    <property type="entry name" value="AAA"/>
    <property type="match status" value="1"/>
</dbReference>
<dbReference type="GO" id="GO:0003689">
    <property type="term" value="F:DNA clamp loader activity"/>
    <property type="evidence" value="ECO:0007669"/>
    <property type="project" value="InterPro"/>
</dbReference>
<dbReference type="SUPFAM" id="SSF48019">
    <property type="entry name" value="post-AAA+ oligomerization domain-like"/>
    <property type="match status" value="1"/>
</dbReference>
<dbReference type="Gene3D" id="1.10.8.60">
    <property type="match status" value="1"/>
</dbReference>
<feature type="compositionally biased region" description="Basic and acidic residues" evidence="6">
    <location>
        <begin position="32"/>
        <end position="42"/>
    </location>
</feature>
<dbReference type="Pfam" id="PF03215">
    <property type="entry name" value="Rad17"/>
    <property type="match status" value="1"/>
</dbReference>
<feature type="domain" description="C3H1-type" evidence="8">
    <location>
        <begin position="1004"/>
        <end position="1028"/>
    </location>
</feature>
<dbReference type="GO" id="GO:0008270">
    <property type="term" value="F:zinc ion binding"/>
    <property type="evidence" value="ECO:0007669"/>
    <property type="project" value="UniProtKB-KW"/>
</dbReference>
<feature type="region of interest" description="Disordered" evidence="6">
    <location>
        <begin position="1"/>
        <end position="51"/>
    </location>
</feature>
<dbReference type="InterPro" id="IPR003593">
    <property type="entry name" value="AAA+_ATPase"/>
</dbReference>
<feature type="compositionally biased region" description="Low complexity" evidence="6">
    <location>
        <begin position="214"/>
        <end position="225"/>
    </location>
</feature>
<feature type="transmembrane region" description="Helical" evidence="7">
    <location>
        <begin position="778"/>
        <end position="802"/>
    </location>
</feature>
<evidence type="ECO:0000256" key="7">
    <source>
        <dbReference type="SAM" id="Phobius"/>
    </source>
</evidence>
<keyword evidence="5" id="KW-0863">Zinc-finger</keyword>
<feature type="compositionally biased region" description="Low complexity" evidence="6">
    <location>
        <begin position="920"/>
        <end position="931"/>
    </location>
</feature>
<dbReference type="InterPro" id="IPR027417">
    <property type="entry name" value="P-loop_NTPase"/>
</dbReference>
<dbReference type="Gene3D" id="3.40.50.300">
    <property type="entry name" value="P-loop containing nucleotide triphosphate hydrolases"/>
    <property type="match status" value="1"/>
</dbReference>
<accession>A0A9W8HGF6</accession>
<dbReference type="InterPro" id="IPR047854">
    <property type="entry name" value="RFC_lid"/>
</dbReference>
<evidence type="ECO:0000259" key="9">
    <source>
        <dbReference type="PROSITE" id="PS50172"/>
    </source>
</evidence>
<protein>
    <submittedName>
        <fullName evidence="10">DNA replication factor C complex subunit Rfc1</fullName>
    </submittedName>
</protein>
<dbReference type="GO" id="GO:0003677">
    <property type="term" value="F:DNA binding"/>
    <property type="evidence" value="ECO:0007669"/>
    <property type="project" value="InterPro"/>
</dbReference>
<feature type="zinc finger region" description="C3H1-type" evidence="5">
    <location>
        <begin position="1004"/>
        <end position="1028"/>
    </location>
</feature>
<dbReference type="GO" id="GO:0006271">
    <property type="term" value="P:DNA strand elongation involved in DNA replication"/>
    <property type="evidence" value="ECO:0007669"/>
    <property type="project" value="UniProtKB-ARBA"/>
</dbReference>
<keyword evidence="2" id="KW-0235">DNA replication</keyword>
<dbReference type="PANTHER" id="PTHR23389:SF6">
    <property type="entry name" value="REPLICATION FACTOR C SUBUNIT 1"/>
    <property type="match status" value="1"/>
</dbReference>
<keyword evidence="5" id="KW-0479">Metal-binding</keyword>
<dbReference type="PROSITE" id="PS50103">
    <property type="entry name" value="ZF_C3H1"/>
    <property type="match status" value="1"/>
</dbReference>
<evidence type="ECO:0000256" key="2">
    <source>
        <dbReference type="ARBA" id="ARBA00022705"/>
    </source>
</evidence>
<dbReference type="Gene3D" id="1.20.272.10">
    <property type="match status" value="1"/>
</dbReference>
<dbReference type="SUPFAM" id="SSF52113">
    <property type="entry name" value="BRCT domain"/>
    <property type="match status" value="1"/>
</dbReference>
<keyword evidence="4" id="KW-0067">ATP-binding</keyword>
<dbReference type="InterPro" id="IPR013725">
    <property type="entry name" value="DNA_replication_fac_RFC1_C"/>
</dbReference>
<dbReference type="InterPro" id="IPR036420">
    <property type="entry name" value="BRCT_dom_sf"/>
</dbReference>
<dbReference type="Proteomes" id="UP001140217">
    <property type="component" value="Unassembled WGS sequence"/>
</dbReference>
<keyword evidence="7" id="KW-1133">Transmembrane helix</keyword>
<dbReference type="SMART" id="SM00382">
    <property type="entry name" value="AAA"/>
    <property type="match status" value="1"/>
</dbReference>
<evidence type="ECO:0000256" key="5">
    <source>
        <dbReference type="PROSITE-ProRule" id="PRU00723"/>
    </source>
</evidence>
<feature type="region of interest" description="Disordered" evidence="6">
    <location>
        <begin position="879"/>
        <end position="908"/>
    </location>
</feature>
<dbReference type="Pfam" id="PF14608">
    <property type="entry name" value="zf-CCCH_2"/>
    <property type="match status" value="2"/>
</dbReference>
<evidence type="ECO:0000256" key="1">
    <source>
        <dbReference type="ARBA" id="ARBA00006116"/>
    </source>
</evidence>
<dbReference type="GO" id="GO:0005663">
    <property type="term" value="C:DNA replication factor C complex"/>
    <property type="evidence" value="ECO:0007669"/>
    <property type="project" value="InterPro"/>
</dbReference>
<dbReference type="PROSITE" id="PS50172">
    <property type="entry name" value="BRCT"/>
    <property type="match status" value="1"/>
</dbReference>
<dbReference type="Pfam" id="PF00533">
    <property type="entry name" value="BRCT"/>
    <property type="match status" value="1"/>
</dbReference>
<keyword evidence="5" id="KW-0862">Zinc</keyword>
<dbReference type="Pfam" id="PF08519">
    <property type="entry name" value="RFC1"/>
    <property type="match status" value="1"/>
</dbReference>
<comment type="similarity">
    <text evidence="1">Belongs to the activator 1 large subunit family.</text>
</comment>
<dbReference type="SMART" id="SM00292">
    <property type="entry name" value="BRCT"/>
    <property type="match status" value="1"/>
</dbReference>
<dbReference type="EMBL" id="JANBUL010000027">
    <property type="protein sequence ID" value="KAJ2784441.1"/>
    <property type="molecule type" value="Genomic_DNA"/>
</dbReference>
<evidence type="ECO:0000259" key="8">
    <source>
        <dbReference type="PROSITE" id="PS50103"/>
    </source>
</evidence>
<dbReference type="FunFam" id="1.10.8.60:FF:000021">
    <property type="entry name" value="Replication factor C subunit 1"/>
    <property type="match status" value="1"/>
</dbReference>
<gene>
    <name evidence="10" type="primary">rfc1</name>
    <name evidence="10" type="ORF">H4R18_001151</name>
</gene>
<keyword evidence="7" id="KW-0812">Transmembrane</keyword>